<protein>
    <submittedName>
        <fullName evidence="2 3">Diacylglycerol kinase family (LCB5)</fullName>
    </submittedName>
</protein>
<evidence type="ECO:0000259" key="1">
    <source>
        <dbReference type="Pfam" id="PF00781"/>
    </source>
</evidence>
<keyword evidence="3" id="KW-0418">Kinase</keyword>
<feature type="domain" description="DAGKc" evidence="1">
    <location>
        <begin position="7"/>
        <end position="118"/>
    </location>
</feature>
<dbReference type="EMBL" id="CAMXCM010000002">
    <property type="protein sequence ID" value="CAI3942653.1"/>
    <property type="molecule type" value="Genomic_DNA"/>
</dbReference>
<evidence type="ECO:0000313" key="5">
    <source>
        <dbReference type="Proteomes" id="UP001154259"/>
    </source>
</evidence>
<dbReference type="SUPFAM" id="SSF111331">
    <property type="entry name" value="NAD kinase/diacylglycerol kinase-like"/>
    <property type="match status" value="1"/>
</dbReference>
<comment type="caution">
    <text evidence="3">The sequence shown here is derived from an EMBL/GenBank/DDBJ whole genome shotgun (WGS) entry which is preliminary data.</text>
</comment>
<dbReference type="AlphaFoldDB" id="A0A9W4TML6"/>
<evidence type="ECO:0000313" key="4">
    <source>
        <dbReference type="Proteomes" id="UP001154255"/>
    </source>
</evidence>
<name>A0A9W4TML6_9PROT</name>
<dbReference type="Pfam" id="PF00781">
    <property type="entry name" value="DAGK_cat"/>
    <property type="match status" value="1"/>
</dbReference>
<proteinExistence type="predicted"/>
<keyword evidence="3" id="KW-0808">Transferase</keyword>
<dbReference type="Gene3D" id="2.60.200.40">
    <property type="match status" value="1"/>
</dbReference>
<accession>A0A9W4TML6</accession>
<dbReference type="Proteomes" id="UP001154255">
    <property type="component" value="Unassembled WGS sequence"/>
</dbReference>
<dbReference type="InterPro" id="IPR016064">
    <property type="entry name" value="NAD/diacylglycerol_kinase_sf"/>
</dbReference>
<evidence type="ECO:0000313" key="3">
    <source>
        <dbReference type="EMBL" id="CAI3942653.1"/>
    </source>
</evidence>
<sequence>MIQNIALIKNPTSRLNQNEKENADFTKFASGWLGSRYCMPDTIDKLNQMMVQYAAENVECIIVDGGDGTISQVMTGIYHAYDSDKIPKLVILPSGNTNLIAKDIGFGVRGVQALQRIKILHERQRLINSVQHRHALKIEWSDSSKTAILGMFAGAAAFTRAINIAHNPTILKNFAHDWAVGITIIFALLKLLSPQTRDLWLKGEKCELQYDQQEILSENSFLFIATTLQSLSSGMWPFWGGKHDDQRLHYLNVGSYPSKLISACWALLRGKSPLWLRNNPSYQSGIAKNISMTIEKEIIMDGEHYDTGNDHQVYLSVGPEFSFVRL</sequence>
<organism evidence="3 4">
    <name type="scientific">Commensalibacter communis</name>
    <dbReference type="NCBI Taxonomy" id="2972786"/>
    <lineage>
        <taxon>Bacteria</taxon>
        <taxon>Pseudomonadati</taxon>
        <taxon>Pseudomonadota</taxon>
        <taxon>Alphaproteobacteria</taxon>
        <taxon>Acetobacterales</taxon>
        <taxon>Acetobacteraceae</taxon>
    </lineage>
</organism>
<dbReference type="Proteomes" id="UP001154259">
    <property type="component" value="Unassembled WGS sequence"/>
</dbReference>
<dbReference type="InterPro" id="IPR017438">
    <property type="entry name" value="ATP-NAD_kinase_N"/>
</dbReference>
<gene>
    <name evidence="2" type="ORF">R53529_LOCUS1105</name>
    <name evidence="3" type="ORF">R53530_LOCUS1329</name>
</gene>
<evidence type="ECO:0000313" key="2">
    <source>
        <dbReference type="EMBL" id="CAI3940913.1"/>
    </source>
</evidence>
<reference evidence="3" key="1">
    <citation type="submission" date="2022-10" db="EMBL/GenBank/DDBJ databases">
        <authorList>
            <person name="Botero Cardona J."/>
        </authorList>
    </citation>
    <scope>NUCLEOTIDE SEQUENCE</scope>
    <source>
        <strain evidence="3">LMG 31819</strain>
        <strain evidence="2">R-53529</strain>
    </source>
</reference>
<dbReference type="EMBL" id="CAMXCS010000002">
    <property type="protein sequence ID" value="CAI3940913.1"/>
    <property type="molecule type" value="Genomic_DNA"/>
</dbReference>
<dbReference type="GO" id="GO:0016301">
    <property type="term" value="F:kinase activity"/>
    <property type="evidence" value="ECO:0007669"/>
    <property type="project" value="UniProtKB-KW"/>
</dbReference>
<dbReference type="Gene3D" id="3.40.50.10330">
    <property type="entry name" value="Probable inorganic polyphosphate/atp-NAD kinase, domain 1"/>
    <property type="match status" value="1"/>
</dbReference>
<keyword evidence="5" id="KW-1185">Reference proteome</keyword>
<dbReference type="InterPro" id="IPR001206">
    <property type="entry name" value="Diacylglycerol_kinase_cat_dom"/>
</dbReference>
<dbReference type="RefSeq" id="WP_271789545.1">
    <property type="nucleotide sequence ID" value="NZ_CAMXCJ010000003.1"/>
</dbReference>